<dbReference type="Proteomes" id="UP000095280">
    <property type="component" value="Unplaced"/>
</dbReference>
<evidence type="ECO:0000256" key="1">
    <source>
        <dbReference type="SAM" id="MobiDB-lite"/>
    </source>
</evidence>
<sequence length="346" mass="36363">PSASFGAALDARNLIDDLAVSAEKASEGRPTAASSTDSSGGRNDSSPSADTAPRWLPRPPAFASDPGGYHWLMATLFFTIQPAREQAAEKRYINPDYAAQTSAASAGDGKASVECADVPLSASEAADAGDERPNPTATCKGTCPDDDSDLENDEGGLHSVGVPGLATTKEMEVRNPLFKEDEDVEAAASASSATAAAASQSSSWASNPSPRTSTRSIWEASAGLASGSSRDRAASIWMGLGVEHVSAGPDSAGASRCLNRVYRQCERPCAGSGRTPPPTYGSETAVSPSHSLNGIQHINAHLQHSWIASGPMQIVDTLNELRPQWIGLSAWHRLRLWHAVELWQRD</sequence>
<dbReference type="Pfam" id="PF06809">
    <property type="entry name" value="NPDC1"/>
    <property type="match status" value="1"/>
</dbReference>
<dbReference type="AlphaFoldDB" id="A0A1I8JN90"/>
<feature type="region of interest" description="Disordered" evidence="1">
    <location>
        <begin position="21"/>
        <end position="61"/>
    </location>
</feature>
<dbReference type="GO" id="GO:0016020">
    <property type="term" value="C:membrane"/>
    <property type="evidence" value="ECO:0007669"/>
    <property type="project" value="InterPro"/>
</dbReference>
<organism evidence="2 3">
    <name type="scientific">Macrostomum lignano</name>
    <dbReference type="NCBI Taxonomy" id="282301"/>
    <lineage>
        <taxon>Eukaryota</taxon>
        <taxon>Metazoa</taxon>
        <taxon>Spiralia</taxon>
        <taxon>Lophotrochozoa</taxon>
        <taxon>Platyhelminthes</taxon>
        <taxon>Rhabditophora</taxon>
        <taxon>Macrostomorpha</taxon>
        <taxon>Macrostomida</taxon>
        <taxon>Macrostomidae</taxon>
        <taxon>Macrostomum</taxon>
    </lineage>
</organism>
<evidence type="ECO:0000313" key="2">
    <source>
        <dbReference type="Proteomes" id="UP000095280"/>
    </source>
</evidence>
<evidence type="ECO:0000313" key="3">
    <source>
        <dbReference type="WBParaSite" id="snap_masked-unitig_20564-processed-gene-0.0-mRNA-1"/>
    </source>
</evidence>
<feature type="compositionally biased region" description="Acidic residues" evidence="1">
    <location>
        <begin position="144"/>
        <end position="154"/>
    </location>
</feature>
<protein>
    <submittedName>
        <fullName evidence="3">Pecanex_C domain-containing protein</fullName>
    </submittedName>
</protein>
<name>A0A1I8JN90_9PLAT</name>
<feature type="region of interest" description="Disordered" evidence="1">
    <location>
        <begin position="181"/>
        <end position="215"/>
    </location>
</feature>
<reference evidence="3" key="1">
    <citation type="submission" date="2016-11" db="UniProtKB">
        <authorList>
            <consortium name="WormBaseParasite"/>
        </authorList>
    </citation>
    <scope>IDENTIFICATION</scope>
</reference>
<proteinExistence type="predicted"/>
<dbReference type="InterPro" id="IPR009635">
    <property type="entry name" value="NPDC1"/>
</dbReference>
<feature type="compositionally biased region" description="Polar residues" evidence="1">
    <location>
        <begin position="32"/>
        <end position="49"/>
    </location>
</feature>
<dbReference type="WBParaSite" id="snap_masked-unitig_20564-processed-gene-0.0-mRNA-1">
    <property type="protein sequence ID" value="snap_masked-unitig_20564-processed-gene-0.0-mRNA-1"/>
    <property type="gene ID" value="snap_masked-unitig_20564-processed-gene-0.0"/>
</dbReference>
<feature type="compositionally biased region" description="Low complexity" evidence="1">
    <location>
        <begin position="186"/>
        <end position="206"/>
    </location>
</feature>
<feature type="region of interest" description="Disordered" evidence="1">
    <location>
        <begin position="124"/>
        <end position="168"/>
    </location>
</feature>
<accession>A0A1I8JN90</accession>
<keyword evidence="2" id="KW-1185">Reference proteome</keyword>